<feature type="domain" description="Stress-response A/B barrel" evidence="2">
    <location>
        <begin position="83"/>
        <end position="176"/>
    </location>
</feature>
<evidence type="ECO:0000313" key="7">
    <source>
        <dbReference type="RefSeq" id="XP_020094550.1"/>
    </source>
</evidence>
<dbReference type="InterPro" id="IPR011008">
    <property type="entry name" value="Dimeric_a/b-barrel"/>
</dbReference>
<dbReference type="GeneID" id="109705895"/>
<evidence type="ECO:0000313" key="4">
    <source>
        <dbReference type="RefSeq" id="XP_020082262.1"/>
    </source>
</evidence>
<dbReference type="RefSeq" id="XP_020094550.1">
    <property type="nucleotide sequence ID" value="XM_020238961.1"/>
</dbReference>
<keyword evidence="3" id="KW-1185">Reference proteome</keyword>
<dbReference type="RefSeq" id="XP_020082263.1">
    <property type="nucleotide sequence ID" value="XM_020226674.1"/>
</dbReference>
<evidence type="ECO:0000259" key="2">
    <source>
        <dbReference type="PROSITE" id="PS51502"/>
    </source>
</evidence>
<reference evidence="4 5" key="2">
    <citation type="submission" date="2025-04" db="UniProtKB">
        <authorList>
            <consortium name="RefSeq"/>
        </authorList>
    </citation>
    <scope>IDENTIFICATION</scope>
    <source>
        <tissue evidence="4 5">Leaf</tissue>
    </source>
</reference>
<evidence type="ECO:0000256" key="1">
    <source>
        <dbReference type="ARBA" id="ARBA00011738"/>
    </source>
</evidence>
<dbReference type="Gene3D" id="3.30.70.100">
    <property type="match status" value="1"/>
</dbReference>
<dbReference type="PROSITE" id="PS51502">
    <property type="entry name" value="S_R_A_B_BARREL"/>
    <property type="match status" value="1"/>
</dbReference>
<dbReference type="PANTHER" id="PTHR33178">
    <property type="match status" value="1"/>
</dbReference>
<reference evidence="3" key="1">
    <citation type="journal article" date="2015" name="Nat. Genet.">
        <title>The pineapple genome and the evolution of CAM photosynthesis.</title>
        <authorList>
            <person name="Ming R."/>
            <person name="VanBuren R."/>
            <person name="Wai C.M."/>
            <person name="Tang H."/>
            <person name="Schatz M.C."/>
            <person name="Bowers J.E."/>
            <person name="Lyons E."/>
            <person name="Wang M.L."/>
            <person name="Chen J."/>
            <person name="Biggers E."/>
            <person name="Zhang J."/>
            <person name="Huang L."/>
            <person name="Zhang L."/>
            <person name="Miao W."/>
            <person name="Zhang J."/>
            <person name="Ye Z."/>
            <person name="Miao C."/>
            <person name="Lin Z."/>
            <person name="Wang H."/>
            <person name="Zhou H."/>
            <person name="Yim W.C."/>
            <person name="Priest H.D."/>
            <person name="Zheng C."/>
            <person name="Woodhouse M."/>
            <person name="Edger P.P."/>
            <person name="Guyot R."/>
            <person name="Guo H.B."/>
            <person name="Guo H."/>
            <person name="Zheng G."/>
            <person name="Singh R."/>
            <person name="Sharma A."/>
            <person name="Min X."/>
            <person name="Zheng Y."/>
            <person name="Lee H."/>
            <person name="Gurtowski J."/>
            <person name="Sedlazeck F.J."/>
            <person name="Harkess A."/>
            <person name="McKain M.R."/>
            <person name="Liao Z."/>
            <person name="Fang J."/>
            <person name="Liu J."/>
            <person name="Zhang X."/>
            <person name="Zhang Q."/>
            <person name="Hu W."/>
            <person name="Qin Y."/>
            <person name="Wang K."/>
            <person name="Chen L.Y."/>
            <person name="Shirley N."/>
            <person name="Lin Y.R."/>
            <person name="Liu L.Y."/>
            <person name="Hernandez A.G."/>
            <person name="Wright C.L."/>
            <person name="Bulone V."/>
            <person name="Tuskan G.A."/>
            <person name="Heath K."/>
            <person name="Zee F."/>
            <person name="Moore P.H."/>
            <person name="Sunkar R."/>
            <person name="Leebens-Mack J.H."/>
            <person name="Mockler T."/>
            <person name="Bennetzen J.L."/>
            <person name="Freeling M."/>
            <person name="Sankoff D."/>
            <person name="Paterson A.H."/>
            <person name="Zhu X."/>
            <person name="Yang X."/>
            <person name="Smith J.A."/>
            <person name="Cushman J.C."/>
            <person name="Paull R.E."/>
            <person name="Yu Q."/>
        </authorList>
    </citation>
    <scope>NUCLEOTIDE SEQUENCE [LARGE SCALE GENOMIC DNA]</scope>
    <source>
        <strain evidence="3">cv. F153</strain>
    </source>
</reference>
<sequence length="322" mass="36630">MPIVAQILYPVTSSHPHRTLAPNCRILSLLSHHPASLRSSRPRRRSVNVFRRGSSGRKVMDVTGLSSGDGVPGDGFVKKRKIVEHIFLLKAKDDLTEHDEKDMLDYLYTCQYQMSGILAISLGRIEVPNTDNFTHALYMRFQKKEDLAKFYKNSYYSKILREHVTPFSYGSISVDYESEVEDDILPIFRRGEEFNYGVECVLLISVVESASREAVEDAVATFQNLIGQFSSFIVQATFGCNLNHADNEYTHAAVIRFPSYVEVEVSSYNKKSTSNAFYCRSRGNGVDVTWMDHLFSLNRYRKAKDQAELQQQYTVTIVACIS</sequence>
<proteinExistence type="predicted"/>
<protein>
    <submittedName>
        <fullName evidence="4 5">Stress-response A/B barrel domain-containing protein UP3-like isoform X1</fullName>
    </submittedName>
</protein>
<comment type="subunit">
    <text evidence="1">Homodimer.</text>
</comment>
<dbReference type="Proteomes" id="UP000515123">
    <property type="component" value="Linkage group 8"/>
</dbReference>
<dbReference type="AlphaFoldDB" id="A0A6P5FN92"/>
<dbReference type="RefSeq" id="XP_020094549.1">
    <property type="nucleotide sequence ID" value="XM_020238960.1"/>
</dbReference>
<organism evidence="7">
    <name type="scientific">Ananas comosus</name>
    <name type="common">Pineapple</name>
    <name type="synonym">Ananas ananas</name>
    <dbReference type="NCBI Taxonomy" id="4615"/>
    <lineage>
        <taxon>Eukaryota</taxon>
        <taxon>Viridiplantae</taxon>
        <taxon>Streptophyta</taxon>
        <taxon>Embryophyta</taxon>
        <taxon>Tracheophyta</taxon>
        <taxon>Spermatophyta</taxon>
        <taxon>Magnoliopsida</taxon>
        <taxon>Liliopsida</taxon>
        <taxon>Poales</taxon>
        <taxon>Bromeliaceae</taxon>
        <taxon>Bromelioideae</taxon>
        <taxon>Ananas</taxon>
    </lineage>
</organism>
<dbReference type="GeneID" id="109714364"/>
<dbReference type="InterPro" id="IPR044662">
    <property type="entry name" value="HS1/DABB1-like"/>
</dbReference>
<accession>A0A6P5FN92</accession>
<dbReference type="InterPro" id="IPR013097">
    <property type="entry name" value="Dabb"/>
</dbReference>
<dbReference type="RefSeq" id="XP_020082262.1">
    <property type="nucleotide sequence ID" value="XM_020226673.1"/>
</dbReference>
<evidence type="ECO:0000313" key="6">
    <source>
        <dbReference type="RefSeq" id="XP_020094549.1"/>
    </source>
</evidence>
<evidence type="ECO:0000313" key="3">
    <source>
        <dbReference type="Proteomes" id="UP000515123"/>
    </source>
</evidence>
<name>A0A6P5FN92_ANACO</name>
<dbReference type="SMART" id="SM00886">
    <property type="entry name" value="Dabb"/>
    <property type="match status" value="1"/>
</dbReference>
<dbReference type="PANTHER" id="PTHR33178:SF5">
    <property type="entry name" value="EXPRESSED PROTEIN"/>
    <property type="match status" value="1"/>
</dbReference>
<dbReference type="SUPFAM" id="SSF54909">
    <property type="entry name" value="Dimeric alpha+beta barrel"/>
    <property type="match status" value="1"/>
</dbReference>
<dbReference type="Pfam" id="PF07876">
    <property type="entry name" value="Dabb"/>
    <property type="match status" value="1"/>
</dbReference>
<dbReference type="OrthoDB" id="2016695at2759"/>
<gene>
    <name evidence="6 7" type="primary">LOC109714364</name>
    <name evidence="4 5" type="synonym">LOC109705895</name>
</gene>
<evidence type="ECO:0000313" key="5">
    <source>
        <dbReference type="RefSeq" id="XP_020082263.1"/>
    </source>
</evidence>